<reference evidence="1" key="1">
    <citation type="submission" date="2020-05" db="EMBL/GenBank/DDBJ databases">
        <authorList>
            <person name="Chiriac C."/>
            <person name="Salcher M."/>
            <person name="Ghai R."/>
            <person name="Kavagutti S V."/>
        </authorList>
    </citation>
    <scope>NUCLEOTIDE SEQUENCE</scope>
</reference>
<protein>
    <submittedName>
        <fullName evidence="1">Unannotated protein</fullName>
    </submittedName>
</protein>
<dbReference type="EMBL" id="CAEZXP010000007">
    <property type="protein sequence ID" value="CAB4707277.1"/>
    <property type="molecule type" value="Genomic_DNA"/>
</dbReference>
<dbReference type="AlphaFoldDB" id="A0A6J6Q818"/>
<proteinExistence type="predicted"/>
<evidence type="ECO:0000313" key="1">
    <source>
        <dbReference type="EMBL" id="CAB4707277.1"/>
    </source>
</evidence>
<sequence>MTIAESIVGGARSESPLWAASLREVPEWEPIFGDLVPEAIALGLETVYEAYLVHYGDGRLFAPADPDEAVLLGDYLYAHGLVRIAEAGGVPAVAVMAELIATCASLRAAGERGDATAWVEAARGLGGTPDDAQISAAISRHSARVAS</sequence>
<accession>A0A6J6Q818</accession>
<gene>
    <name evidence="1" type="ORF">UFOPK2399_01754</name>
</gene>
<name>A0A6J6Q818_9ZZZZ</name>
<organism evidence="1">
    <name type="scientific">freshwater metagenome</name>
    <dbReference type="NCBI Taxonomy" id="449393"/>
    <lineage>
        <taxon>unclassified sequences</taxon>
        <taxon>metagenomes</taxon>
        <taxon>ecological metagenomes</taxon>
    </lineage>
</organism>